<evidence type="ECO:0000313" key="2">
    <source>
        <dbReference type="Proteomes" id="UP001151760"/>
    </source>
</evidence>
<comment type="caution">
    <text evidence="1">The sequence shown here is derived from an EMBL/GenBank/DDBJ whole genome shotgun (WGS) entry which is preliminary data.</text>
</comment>
<reference evidence="1" key="1">
    <citation type="journal article" date="2022" name="Int. J. Mol. Sci.">
        <title>Draft Genome of Tanacetum Coccineum: Genomic Comparison of Closely Related Tanacetum-Family Plants.</title>
        <authorList>
            <person name="Yamashiro T."/>
            <person name="Shiraishi A."/>
            <person name="Nakayama K."/>
            <person name="Satake H."/>
        </authorList>
    </citation>
    <scope>NUCLEOTIDE SEQUENCE</scope>
</reference>
<evidence type="ECO:0000313" key="1">
    <source>
        <dbReference type="EMBL" id="GJT36483.1"/>
    </source>
</evidence>
<dbReference type="Proteomes" id="UP001151760">
    <property type="component" value="Unassembled WGS sequence"/>
</dbReference>
<protein>
    <submittedName>
        <fullName evidence="1">Uncharacterized protein</fullName>
    </submittedName>
</protein>
<keyword evidence="2" id="KW-1185">Reference proteome</keyword>
<proteinExistence type="predicted"/>
<dbReference type="EMBL" id="BQNB010015141">
    <property type="protein sequence ID" value="GJT36483.1"/>
    <property type="molecule type" value="Genomic_DNA"/>
</dbReference>
<reference evidence="1" key="2">
    <citation type="submission" date="2022-01" db="EMBL/GenBank/DDBJ databases">
        <authorList>
            <person name="Yamashiro T."/>
            <person name="Shiraishi A."/>
            <person name="Satake H."/>
            <person name="Nakayama K."/>
        </authorList>
    </citation>
    <scope>NUCLEOTIDE SEQUENCE</scope>
</reference>
<organism evidence="1 2">
    <name type="scientific">Tanacetum coccineum</name>
    <dbReference type="NCBI Taxonomy" id="301880"/>
    <lineage>
        <taxon>Eukaryota</taxon>
        <taxon>Viridiplantae</taxon>
        <taxon>Streptophyta</taxon>
        <taxon>Embryophyta</taxon>
        <taxon>Tracheophyta</taxon>
        <taxon>Spermatophyta</taxon>
        <taxon>Magnoliopsida</taxon>
        <taxon>eudicotyledons</taxon>
        <taxon>Gunneridae</taxon>
        <taxon>Pentapetalae</taxon>
        <taxon>asterids</taxon>
        <taxon>campanulids</taxon>
        <taxon>Asterales</taxon>
        <taxon>Asteraceae</taxon>
        <taxon>Asteroideae</taxon>
        <taxon>Anthemideae</taxon>
        <taxon>Anthemidinae</taxon>
        <taxon>Tanacetum</taxon>
    </lineage>
</organism>
<gene>
    <name evidence="1" type="ORF">Tco_0926902</name>
</gene>
<accession>A0ABQ5DD29</accession>
<name>A0ABQ5DD29_9ASTR</name>
<sequence length="194" mass="22191">MLSCEPTVSPLNDNEIDFRISFDESDDEDYTVIYDDNSFSCKIISVNNLKTDSENDNDKVNIPSFLSPEPKVSYSNDLDFFKDFENEFQAIAYNDTLMSKSDFVTIHTRDRNCSLSLMFYADLAEKYDMLIVTGNGHESPAHSDQKMEVVANDELDVGSVQVLLSAVMKVKQGRRYDDTREHDMIGDAYNFFSF</sequence>